<sequence>MISTLLFTSLLLSAASALKCSHNATVVNDVFQRGVLITSSTSRYEFGVMGCSWNLNRCVSFKAMDMSFFRTLDVGRDLSPFANMLRSSEGKVTGRSCMSQADAERIFAQTAARCTSTMARSCSCATDNCN</sequence>
<evidence type="ECO:0000313" key="4">
    <source>
        <dbReference type="Proteomes" id="UP001432027"/>
    </source>
</evidence>
<dbReference type="AlphaFoldDB" id="A0AAV5SK87"/>
<feature type="signal peptide" evidence="1">
    <location>
        <begin position="1"/>
        <end position="17"/>
    </location>
</feature>
<protein>
    <submittedName>
        <fullName evidence="2">Uncharacterized protein</fullName>
    </submittedName>
</protein>
<evidence type="ECO:0000313" key="3">
    <source>
        <dbReference type="EMBL" id="GMS83028.1"/>
    </source>
</evidence>
<name>A0AAV5SK87_9BILA</name>
<gene>
    <name evidence="2" type="ORF">PENTCL1PPCAC_5202</name>
    <name evidence="3" type="ORF">PENTCL1PPCAC_5203</name>
</gene>
<comment type="caution">
    <text evidence="2">The sequence shown here is derived from an EMBL/GenBank/DDBJ whole genome shotgun (WGS) entry which is preliminary data.</text>
</comment>
<keyword evidence="4" id="KW-1185">Reference proteome</keyword>
<keyword evidence="1" id="KW-0732">Signal</keyword>
<feature type="chain" id="PRO_5044714671" evidence="1">
    <location>
        <begin position="18"/>
        <end position="130"/>
    </location>
</feature>
<accession>A0AAV5SK87</accession>
<evidence type="ECO:0000256" key="1">
    <source>
        <dbReference type="SAM" id="SignalP"/>
    </source>
</evidence>
<proteinExistence type="predicted"/>
<dbReference type="EMBL" id="BTSX01000002">
    <property type="protein sequence ID" value="GMS83028.1"/>
    <property type="molecule type" value="Genomic_DNA"/>
</dbReference>
<dbReference type="Proteomes" id="UP001432027">
    <property type="component" value="Unassembled WGS sequence"/>
</dbReference>
<dbReference type="EMBL" id="BTSX01000002">
    <property type="protein sequence ID" value="GMS83027.1"/>
    <property type="molecule type" value="Genomic_DNA"/>
</dbReference>
<evidence type="ECO:0000313" key="2">
    <source>
        <dbReference type="EMBL" id="GMS83027.1"/>
    </source>
</evidence>
<reference evidence="2" key="1">
    <citation type="submission" date="2023-10" db="EMBL/GenBank/DDBJ databases">
        <title>Genome assembly of Pristionchus species.</title>
        <authorList>
            <person name="Yoshida K."/>
            <person name="Sommer R.J."/>
        </authorList>
    </citation>
    <scope>NUCLEOTIDE SEQUENCE</scope>
    <source>
        <strain evidence="2">RS0144</strain>
    </source>
</reference>
<organism evidence="2 4">
    <name type="scientific">Pristionchus entomophagus</name>
    <dbReference type="NCBI Taxonomy" id="358040"/>
    <lineage>
        <taxon>Eukaryota</taxon>
        <taxon>Metazoa</taxon>
        <taxon>Ecdysozoa</taxon>
        <taxon>Nematoda</taxon>
        <taxon>Chromadorea</taxon>
        <taxon>Rhabditida</taxon>
        <taxon>Rhabditina</taxon>
        <taxon>Diplogasteromorpha</taxon>
        <taxon>Diplogasteroidea</taxon>
        <taxon>Neodiplogasteridae</taxon>
        <taxon>Pristionchus</taxon>
    </lineage>
</organism>